<feature type="chain" id="PRO_5013358140" description="Lipoprotein" evidence="1">
    <location>
        <begin position="27"/>
        <end position="165"/>
    </location>
</feature>
<organism evidence="2 3">
    <name type="scientific">Moritella viscosa</name>
    <dbReference type="NCBI Taxonomy" id="80854"/>
    <lineage>
        <taxon>Bacteria</taxon>
        <taxon>Pseudomonadati</taxon>
        <taxon>Pseudomonadota</taxon>
        <taxon>Gammaproteobacteria</taxon>
        <taxon>Alteromonadales</taxon>
        <taxon>Moritellaceae</taxon>
        <taxon>Moritella</taxon>
    </lineage>
</organism>
<accession>A0A1L0AXU7</accession>
<evidence type="ECO:0008006" key="4">
    <source>
        <dbReference type="Google" id="ProtNLM"/>
    </source>
</evidence>
<dbReference type="RefSeq" id="WP_075518087.1">
    <property type="nucleotide sequence ID" value="NZ_FPLD01000045.1"/>
</dbReference>
<dbReference type="PROSITE" id="PS51257">
    <property type="entry name" value="PROKAR_LIPOPROTEIN"/>
    <property type="match status" value="1"/>
</dbReference>
<name>A0A1L0AXU7_9GAMM</name>
<evidence type="ECO:0000313" key="3">
    <source>
        <dbReference type="Proteomes" id="UP000183794"/>
    </source>
</evidence>
<dbReference type="Proteomes" id="UP000183794">
    <property type="component" value="Unassembled WGS sequence"/>
</dbReference>
<proteinExistence type="predicted"/>
<dbReference type="AlphaFoldDB" id="A0A1L0AXU7"/>
<dbReference type="OrthoDB" id="6292721at2"/>
<evidence type="ECO:0000313" key="2">
    <source>
        <dbReference type="EMBL" id="SGY93568.1"/>
    </source>
</evidence>
<evidence type="ECO:0000256" key="1">
    <source>
        <dbReference type="SAM" id="SignalP"/>
    </source>
</evidence>
<feature type="signal peptide" evidence="1">
    <location>
        <begin position="1"/>
        <end position="26"/>
    </location>
</feature>
<reference evidence="2 3" key="1">
    <citation type="submission" date="2016-11" db="EMBL/GenBank/DDBJ databases">
        <authorList>
            <person name="Jaros S."/>
            <person name="Januszkiewicz K."/>
            <person name="Wedrychowicz H."/>
        </authorList>
    </citation>
    <scope>NUCLEOTIDE SEQUENCE [LARGE SCALE GENOMIC DNA]</scope>
    <source>
        <strain evidence="2">NVI 5450</strain>
    </source>
</reference>
<dbReference type="EMBL" id="FPLD01000045">
    <property type="protein sequence ID" value="SGY93568.1"/>
    <property type="molecule type" value="Genomic_DNA"/>
</dbReference>
<protein>
    <recommendedName>
        <fullName evidence="4">Lipoprotein</fullName>
    </recommendedName>
</protein>
<gene>
    <name evidence="2" type="ORF">NVI5450_1497</name>
</gene>
<sequence length="165" mass="17958">MNKITYRKLSKAALSLVAILALSACSENAPKKLLVLSVSDYDYTMNNLPAVSINLGPDINNFCSITLNRKDIAISGLSISSKQRNDSAISANCNWDGSYYLQSSKHPTQVSIKISNIDTKARTGTFDVSLKLINNKDLSTYIEAKDTVQVSGKMFDNLLAKSGKS</sequence>
<keyword evidence="1" id="KW-0732">Signal</keyword>